<evidence type="ECO:0000256" key="5">
    <source>
        <dbReference type="ARBA" id="ARBA00023163"/>
    </source>
</evidence>
<dbReference type="GO" id="GO:0006352">
    <property type="term" value="P:DNA-templated transcription initiation"/>
    <property type="evidence" value="ECO:0007669"/>
    <property type="project" value="InterPro"/>
</dbReference>
<dbReference type="Gene3D" id="1.10.1740.10">
    <property type="match status" value="1"/>
</dbReference>
<dbReference type="PANTHER" id="PTHR43133:SF8">
    <property type="entry name" value="RNA POLYMERASE SIGMA FACTOR HI_1459-RELATED"/>
    <property type="match status" value="1"/>
</dbReference>
<dbReference type="SUPFAM" id="SSF88659">
    <property type="entry name" value="Sigma3 and sigma4 domains of RNA polymerase sigma factors"/>
    <property type="match status" value="1"/>
</dbReference>
<dbReference type="GO" id="GO:0003677">
    <property type="term" value="F:DNA binding"/>
    <property type="evidence" value="ECO:0007669"/>
    <property type="project" value="UniProtKB-KW"/>
</dbReference>
<dbReference type="SUPFAM" id="SSF88946">
    <property type="entry name" value="Sigma2 domain of RNA polymerase sigma factors"/>
    <property type="match status" value="1"/>
</dbReference>
<evidence type="ECO:0000259" key="6">
    <source>
        <dbReference type="Pfam" id="PF08281"/>
    </source>
</evidence>
<evidence type="ECO:0000256" key="2">
    <source>
        <dbReference type="ARBA" id="ARBA00023015"/>
    </source>
</evidence>
<evidence type="ECO:0000313" key="7">
    <source>
        <dbReference type="EMBL" id="TWU08864.1"/>
    </source>
</evidence>
<name>A0A5C6BEH6_9PLAN</name>
<keyword evidence="8" id="KW-1185">Reference proteome</keyword>
<keyword evidence="4" id="KW-0238">DNA-binding</keyword>
<dbReference type="Pfam" id="PF08281">
    <property type="entry name" value="Sigma70_r4_2"/>
    <property type="match status" value="1"/>
</dbReference>
<proteinExistence type="inferred from homology"/>
<dbReference type="InterPro" id="IPR036388">
    <property type="entry name" value="WH-like_DNA-bd_sf"/>
</dbReference>
<dbReference type="GO" id="GO:0016987">
    <property type="term" value="F:sigma factor activity"/>
    <property type="evidence" value="ECO:0007669"/>
    <property type="project" value="UniProtKB-KW"/>
</dbReference>
<dbReference type="AlphaFoldDB" id="A0A5C6BEH6"/>
<evidence type="ECO:0000313" key="8">
    <source>
        <dbReference type="Proteomes" id="UP000320735"/>
    </source>
</evidence>
<dbReference type="InterPro" id="IPR013324">
    <property type="entry name" value="RNA_pol_sigma_r3/r4-like"/>
</dbReference>
<dbReference type="InterPro" id="IPR013249">
    <property type="entry name" value="RNA_pol_sigma70_r4_t2"/>
</dbReference>
<dbReference type="InterPro" id="IPR013325">
    <property type="entry name" value="RNA_pol_sigma_r2"/>
</dbReference>
<dbReference type="PANTHER" id="PTHR43133">
    <property type="entry name" value="RNA POLYMERASE ECF-TYPE SIGMA FACTO"/>
    <property type="match status" value="1"/>
</dbReference>
<protein>
    <submittedName>
        <fullName evidence="7">ECF RNA polymerase sigma factor SigM</fullName>
    </submittedName>
</protein>
<dbReference type="InterPro" id="IPR039425">
    <property type="entry name" value="RNA_pol_sigma-70-like"/>
</dbReference>
<reference evidence="7 8" key="1">
    <citation type="submission" date="2019-02" db="EMBL/GenBank/DDBJ databases">
        <title>Deep-cultivation of Planctomycetes and their phenomic and genomic characterization uncovers novel biology.</title>
        <authorList>
            <person name="Wiegand S."/>
            <person name="Jogler M."/>
            <person name="Boedeker C."/>
            <person name="Pinto D."/>
            <person name="Vollmers J."/>
            <person name="Rivas-Marin E."/>
            <person name="Kohn T."/>
            <person name="Peeters S.H."/>
            <person name="Heuer A."/>
            <person name="Rast P."/>
            <person name="Oberbeckmann S."/>
            <person name="Bunk B."/>
            <person name="Jeske O."/>
            <person name="Meyerdierks A."/>
            <person name="Storesund J.E."/>
            <person name="Kallscheuer N."/>
            <person name="Luecker S."/>
            <person name="Lage O.M."/>
            <person name="Pohl T."/>
            <person name="Merkel B.J."/>
            <person name="Hornburger P."/>
            <person name="Mueller R.-W."/>
            <person name="Bruemmer F."/>
            <person name="Labrenz M."/>
            <person name="Spormann A.M."/>
            <person name="Op Den Camp H."/>
            <person name="Overmann J."/>
            <person name="Amann R."/>
            <person name="Jetten M.S.M."/>
            <person name="Mascher T."/>
            <person name="Medema M.H."/>
            <person name="Devos D.P."/>
            <person name="Kaster A.-K."/>
            <person name="Ovreas L."/>
            <person name="Rohde M."/>
            <person name="Galperin M.Y."/>
            <person name="Jogler C."/>
        </authorList>
    </citation>
    <scope>NUCLEOTIDE SEQUENCE [LARGE SCALE GENOMIC DNA]</scope>
    <source>
        <strain evidence="7 8">CA54</strain>
    </source>
</reference>
<keyword evidence="2" id="KW-0805">Transcription regulation</keyword>
<accession>A0A5C6BEH6</accession>
<keyword evidence="3" id="KW-0731">Sigma factor</keyword>
<comment type="similarity">
    <text evidence="1">Belongs to the sigma-70 factor family. ECF subfamily.</text>
</comment>
<evidence type="ECO:0000256" key="3">
    <source>
        <dbReference type="ARBA" id="ARBA00023082"/>
    </source>
</evidence>
<organism evidence="7 8">
    <name type="scientific">Symmachiella macrocystis</name>
    <dbReference type="NCBI Taxonomy" id="2527985"/>
    <lineage>
        <taxon>Bacteria</taxon>
        <taxon>Pseudomonadati</taxon>
        <taxon>Planctomycetota</taxon>
        <taxon>Planctomycetia</taxon>
        <taxon>Planctomycetales</taxon>
        <taxon>Planctomycetaceae</taxon>
        <taxon>Symmachiella</taxon>
    </lineage>
</organism>
<sequence>MNTSDQSLMDAIARGDRATFECVYRAHKDDLLTVSAMILRERSLAEDVLHDVFVNLSRIAGEIRLTGTLRNYLITSCLNRARDVIVKRNRELPVTPCIDDVAQHASDPGQSLANDEELVQLNAAIQLLPTAQREVVTLHIHGRLKFREIAEFLEISTNTAQSRYRYALNKLRHILTESHSQNEG</sequence>
<evidence type="ECO:0000256" key="1">
    <source>
        <dbReference type="ARBA" id="ARBA00010641"/>
    </source>
</evidence>
<keyword evidence="5" id="KW-0804">Transcription</keyword>
<gene>
    <name evidence="7" type="primary">sigM</name>
    <name evidence="7" type="ORF">CA54_41020</name>
</gene>
<dbReference type="Proteomes" id="UP000320735">
    <property type="component" value="Unassembled WGS sequence"/>
</dbReference>
<feature type="domain" description="RNA polymerase sigma factor 70 region 4 type 2" evidence="6">
    <location>
        <begin position="119"/>
        <end position="171"/>
    </location>
</feature>
<dbReference type="Gene3D" id="1.10.10.10">
    <property type="entry name" value="Winged helix-like DNA-binding domain superfamily/Winged helix DNA-binding domain"/>
    <property type="match status" value="1"/>
</dbReference>
<dbReference type="NCBIfam" id="TIGR02937">
    <property type="entry name" value="sigma70-ECF"/>
    <property type="match status" value="1"/>
</dbReference>
<dbReference type="EMBL" id="SJPP01000002">
    <property type="protein sequence ID" value="TWU08864.1"/>
    <property type="molecule type" value="Genomic_DNA"/>
</dbReference>
<comment type="caution">
    <text evidence="7">The sequence shown here is derived from an EMBL/GenBank/DDBJ whole genome shotgun (WGS) entry which is preliminary data.</text>
</comment>
<evidence type="ECO:0000256" key="4">
    <source>
        <dbReference type="ARBA" id="ARBA00023125"/>
    </source>
</evidence>
<dbReference type="InterPro" id="IPR014284">
    <property type="entry name" value="RNA_pol_sigma-70_dom"/>
</dbReference>